<protein>
    <submittedName>
        <fullName evidence="1">Uncharacterized protein</fullName>
    </submittedName>
</protein>
<name>A0ACB0Y147_MELEN</name>
<sequence length="65" mass="7532">MMYGSLRIVKNIGNLRIKKVRDSDKGDIVDCGKLREYCDLSKCIEQMYCVLSKCMISVIGRKREK</sequence>
<comment type="caution">
    <text evidence="1">The sequence shown here is derived from an EMBL/GenBank/DDBJ whole genome shotgun (WGS) entry which is preliminary data.</text>
</comment>
<reference evidence="1" key="1">
    <citation type="submission" date="2023-11" db="EMBL/GenBank/DDBJ databases">
        <authorList>
            <person name="Poullet M."/>
        </authorList>
    </citation>
    <scope>NUCLEOTIDE SEQUENCE</scope>
    <source>
        <strain evidence="1">E1834</strain>
    </source>
</reference>
<keyword evidence="2" id="KW-1185">Reference proteome</keyword>
<gene>
    <name evidence="1" type="ORF">MENTE1834_LOCUS6310</name>
</gene>
<evidence type="ECO:0000313" key="1">
    <source>
        <dbReference type="EMBL" id="CAK5027149.1"/>
    </source>
</evidence>
<organism evidence="1 2">
    <name type="scientific">Meloidogyne enterolobii</name>
    <name type="common">Root-knot nematode worm</name>
    <name type="synonym">Meloidogyne mayaguensis</name>
    <dbReference type="NCBI Taxonomy" id="390850"/>
    <lineage>
        <taxon>Eukaryota</taxon>
        <taxon>Metazoa</taxon>
        <taxon>Ecdysozoa</taxon>
        <taxon>Nematoda</taxon>
        <taxon>Chromadorea</taxon>
        <taxon>Rhabditida</taxon>
        <taxon>Tylenchina</taxon>
        <taxon>Tylenchomorpha</taxon>
        <taxon>Tylenchoidea</taxon>
        <taxon>Meloidogynidae</taxon>
        <taxon>Meloidogyninae</taxon>
        <taxon>Meloidogyne</taxon>
    </lineage>
</organism>
<accession>A0ACB0Y147</accession>
<proteinExistence type="predicted"/>
<dbReference type="Proteomes" id="UP001497535">
    <property type="component" value="Unassembled WGS sequence"/>
</dbReference>
<dbReference type="EMBL" id="CAVMJV010000004">
    <property type="protein sequence ID" value="CAK5027149.1"/>
    <property type="molecule type" value="Genomic_DNA"/>
</dbReference>
<evidence type="ECO:0000313" key="2">
    <source>
        <dbReference type="Proteomes" id="UP001497535"/>
    </source>
</evidence>